<reference evidence="1" key="1">
    <citation type="submission" date="2024-01" db="EMBL/GenBank/DDBJ databases">
        <title>Bank of Algae and Cyanobacteria of the Azores (BACA) strain genomes.</title>
        <authorList>
            <person name="Luz R."/>
            <person name="Cordeiro R."/>
            <person name="Fonseca A."/>
            <person name="Goncalves V."/>
        </authorList>
    </citation>
    <scope>NUCLEOTIDE SEQUENCE</scope>
    <source>
        <strain evidence="1">BACA0141</strain>
    </source>
</reference>
<dbReference type="AlphaFoldDB" id="A0AAW9Q5L8"/>
<dbReference type="EMBL" id="JAZBJZ010000080">
    <property type="protein sequence ID" value="MEE3718493.1"/>
    <property type="molecule type" value="Genomic_DNA"/>
</dbReference>
<evidence type="ECO:0000313" key="2">
    <source>
        <dbReference type="Proteomes" id="UP001333818"/>
    </source>
</evidence>
<proteinExistence type="predicted"/>
<evidence type="ECO:0000313" key="1">
    <source>
        <dbReference type="EMBL" id="MEE3718493.1"/>
    </source>
</evidence>
<accession>A0AAW9Q5L8</accession>
<name>A0AAW9Q5L8_9CYAN</name>
<keyword evidence="2" id="KW-1185">Reference proteome</keyword>
<comment type="caution">
    <text evidence="1">The sequence shown here is derived from an EMBL/GenBank/DDBJ whole genome shotgun (WGS) entry which is preliminary data.</text>
</comment>
<sequence>MDRKTFTVGLLSAITAIALNACSEPKKQILGKWQVDEVPGEIMIFEFMTDGTLKVTLNDKPFLSANYEFTDSKLTIKGGVGDSSTSTLKFEGDRMIMTQTNGDKQAFKRVK</sequence>
<protein>
    <recommendedName>
        <fullName evidence="3">DUF5640 domain-containing protein</fullName>
    </recommendedName>
</protein>
<organism evidence="1 2">
    <name type="scientific">Tumidithrix elongata BACA0141</name>
    <dbReference type="NCBI Taxonomy" id="2716417"/>
    <lineage>
        <taxon>Bacteria</taxon>
        <taxon>Bacillati</taxon>
        <taxon>Cyanobacteriota</taxon>
        <taxon>Cyanophyceae</taxon>
        <taxon>Pseudanabaenales</taxon>
        <taxon>Pseudanabaenaceae</taxon>
        <taxon>Tumidithrix</taxon>
        <taxon>Tumidithrix elongata</taxon>
    </lineage>
</organism>
<dbReference type="Proteomes" id="UP001333818">
    <property type="component" value="Unassembled WGS sequence"/>
</dbReference>
<gene>
    <name evidence="1" type="ORF">V2H45_17265</name>
</gene>
<evidence type="ECO:0008006" key="3">
    <source>
        <dbReference type="Google" id="ProtNLM"/>
    </source>
</evidence>
<dbReference type="RefSeq" id="WP_330484926.1">
    <property type="nucleotide sequence ID" value="NZ_JAZBJZ010000080.1"/>
</dbReference>